<comment type="caution">
    <text evidence="1">The sequence shown here is derived from an EMBL/GenBank/DDBJ whole genome shotgun (WGS) entry which is preliminary data.</text>
</comment>
<proteinExistence type="predicted"/>
<dbReference type="EMBL" id="VSSQ01000200">
    <property type="protein sequence ID" value="MPL85105.1"/>
    <property type="molecule type" value="Genomic_DNA"/>
</dbReference>
<dbReference type="CDD" id="cd04302">
    <property type="entry name" value="HAD_5NT"/>
    <property type="match status" value="1"/>
</dbReference>
<dbReference type="InterPro" id="IPR041492">
    <property type="entry name" value="HAD_2"/>
</dbReference>
<dbReference type="Pfam" id="PF13419">
    <property type="entry name" value="HAD_2"/>
    <property type="match status" value="1"/>
</dbReference>
<dbReference type="InterPro" id="IPR023214">
    <property type="entry name" value="HAD_sf"/>
</dbReference>
<dbReference type="NCBIfam" id="TIGR01549">
    <property type="entry name" value="HAD-SF-IA-v1"/>
    <property type="match status" value="1"/>
</dbReference>
<keyword evidence="1" id="KW-0378">Hydrolase</keyword>
<accession>A0A644V250</accession>
<dbReference type="GO" id="GO:0004713">
    <property type="term" value="F:protein tyrosine kinase activity"/>
    <property type="evidence" value="ECO:0007669"/>
    <property type="project" value="TreeGrafter"/>
</dbReference>
<dbReference type="InterPro" id="IPR036412">
    <property type="entry name" value="HAD-like_sf"/>
</dbReference>
<protein>
    <submittedName>
        <fullName evidence="1">5'-nucleotidase</fullName>
        <ecNumber evidence="1">3.1.3.5</ecNumber>
    </submittedName>
</protein>
<dbReference type="PANTHER" id="PTHR43434:SF20">
    <property type="entry name" value="5'-NUCLEOTIDASE"/>
    <property type="match status" value="1"/>
</dbReference>
<dbReference type="SUPFAM" id="SSF56784">
    <property type="entry name" value="HAD-like"/>
    <property type="match status" value="1"/>
</dbReference>
<sequence>MDMIDKQYKYLLLDLDGTITDSMEGITRSVQYALGHFGIDVTDLNSLRPFIGPPLKDSFRDFYGFTDEKAEAALSKYREYFATKGLFENRVYEGMDAFLASQRNKERKLYVATSKPEVFARQILEHFKLDGYFTYIGGSTLDGSRSSKTDVIRYVMDVNGLNDNQAVVMIGDRKHDMVGAGNNGIDAIGVLYGYGDEEELRSAGASYIAASVEDLEAMLT</sequence>
<dbReference type="GO" id="GO:0005829">
    <property type="term" value="C:cytosol"/>
    <property type="evidence" value="ECO:0007669"/>
    <property type="project" value="TreeGrafter"/>
</dbReference>
<dbReference type="Gene3D" id="1.10.150.240">
    <property type="entry name" value="Putative phosphatase, domain 2"/>
    <property type="match status" value="1"/>
</dbReference>
<dbReference type="EC" id="3.1.3.5" evidence="1"/>
<dbReference type="SFLD" id="SFLDS00003">
    <property type="entry name" value="Haloacid_Dehalogenase"/>
    <property type="match status" value="1"/>
</dbReference>
<reference evidence="1" key="1">
    <citation type="submission" date="2019-08" db="EMBL/GenBank/DDBJ databases">
        <authorList>
            <person name="Kucharzyk K."/>
            <person name="Murdoch R.W."/>
            <person name="Higgins S."/>
            <person name="Loffler F."/>
        </authorList>
    </citation>
    <scope>NUCLEOTIDE SEQUENCE</scope>
</reference>
<dbReference type="InterPro" id="IPR050155">
    <property type="entry name" value="HAD-like_hydrolase_sf"/>
</dbReference>
<evidence type="ECO:0000313" key="1">
    <source>
        <dbReference type="EMBL" id="MPL85105.1"/>
    </source>
</evidence>
<dbReference type="SFLD" id="SFLDG01129">
    <property type="entry name" value="C1.5:_HAD__Beta-PGM__Phosphata"/>
    <property type="match status" value="1"/>
</dbReference>
<dbReference type="InterPro" id="IPR006439">
    <property type="entry name" value="HAD-SF_hydro_IA"/>
</dbReference>
<gene>
    <name evidence="1" type="ORF">SDC9_31073</name>
</gene>
<name>A0A644V250_9ZZZZ</name>
<dbReference type="AlphaFoldDB" id="A0A644V250"/>
<dbReference type="PANTHER" id="PTHR43434">
    <property type="entry name" value="PHOSPHOGLYCOLATE PHOSPHATASE"/>
    <property type="match status" value="1"/>
</dbReference>
<dbReference type="GO" id="GO:0008253">
    <property type="term" value="F:5'-nucleotidase activity"/>
    <property type="evidence" value="ECO:0007669"/>
    <property type="project" value="UniProtKB-EC"/>
</dbReference>
<dbReference type="InterPro" id="IPR023198">
    <property type="entry name" value="PGP-like_dom2"/>
</dbReference>
<organism evidence="1">
    <name type="scientific">bioreactor metagenome</name>
    <dbReference type="NCBI Taxonomy" id="1076179"/>
    <lineage>
        <taxon>unclassified sequences</taxon>
        <taxon>metagenomes</taxon>
        <taxon>ecological metagenomes</taxon>
    </lineage>
</organism>
<dbReference type="Gene3D" id="3.40.50.1000">
    <property type="entry name" value="HAD superfamily/HAD-like"/>
    <property type="match status" value="1"/>
</dbReference>